<dbReference type="NCBIfam" id="TIGR01611">
    <property type="entry name" value="tail_tube"/>
    <property type="match status" value="1"/>
</dbReference>
<evidence type="ECO:0000313" key="1">
    <source>
        <dbReference type="EMBL" id="GLR13273.1"/>
    </source>
</evidence>
<dbReference type="RefSeq" id="WP_284196380.1">
    <property type="nucleotide sequence ID" value="NZ_BSOG01000002.1"/>
</dbReference>
<dbReference type="Proteomes" id="UP001156706">
    <property type="component" value="Unassembled WGS sequence"/>
</dbReference>
<accession>A0ABQ5YFK8</accession>
<comment type="caution">
    <text evidence="1">The sequence shown here is derived from an EMBL/GenBank/DDBJ whole genome shotgun (WGS) entry which is preliminary data.</text>
</comment>
<dbReference type="Pfam" id="PF04985">
    <property type="entry name" value="Phage_tube"/>
    <property type="match status" value="1"/>
</dbReference>
<organism evidence="1 2">
    <name type="scientific">Chitinimonas prasina</name>
    <dbReference type="NCBI Taxonomy" id="1434937"/>
    <lineage>
        <taxon>Bacteria</taxon>
        <taxon>Pseudomonadati</taxon>
        <taxon>Pseudomonadota</taxon>
        <taxon>Betaproteobacteria</taxon>
        <taxon>Neisseriales</taxon>
        <taxon>Chitinibacteraceae</taxon>
        <taxon>Chitinimonas</taxon>
    </lineage>
</organism>
<reference evidence="2" key="1">
    <citation type="journal article" date="2019" name="Int. J. Syst. Evol. Microbiol.">
        <title>The Global Catalogue of Microorganisms (GCM) 10K type strain sequencing project: providing services to taxonomists for standard genome sequencing and annotation.</title>
        <authorList>
            <consortium name="The Broad Institute Genomics Platform"/>
            <consortium name="The Broad Institute Genome Sequencing Center for Infectious Disease"/>
            <person name="Wu L."/>
            <person name="Ma J."/>
        </authorList>
    </citation>
    <scope>NUCLEOTIDE SEQUENCE [LARGE SCALE GENOMIC DNA]</scope>
    <source>
        <strain evidence="2">NBRC 110044</strain>
    </source>
</reference>
<dbReference type="InterPro" id="IPR006498">
    <property type="entry name" value="Tail_tube"/>
</dbReference>
<protein>
    <submittedName>
        <fullName evidence="1">Major tail tube protein</fullName>
    </submittedName>
</protein>
<proteinExistence type="predicted"/>
<dbReference type="EMBL" id="BSOG01000002">
    <property type="protein sequence ID" value="GLR13273.1"/>
    <property type="molecule type" value="Genomic_DNA"/>
</dbReference>
<name>A0ABQ5YFK8_9NEIS</name>
<evidence type="ECO:0000313" key="2">
    <source>
        <dbReference type="Proteomes" id="UP001156706"/>
    </source>
</evidence>
<gene>
    <name evidence="1" type="primary">FII</name>
    <name evidence="1" type="ORF">GCM10007907_20630</name>
</gene>
<sequence length="170" mass="18929">MALPSVLKFFGTFVGGNDYIGETKEVVLPKLTRKLEKWRSGGMDGAISMDLGQGDLEIEVTYGGFMRELLRDYAADKHDAVMIRWAGSYQRGDSEDADAVEVVVRGRHEEFDFGSGKPGEETEFKVKSAISYYKLTVNDVVVVEIDLVGMVCIVDGKDRLAKHRRNIGMN</sequence>
<keyword evidence="2" id="KW-1185">Reference proteome</keyword>